<dbReference type="PIRSF" id="PIRSF036492">
    <property type="entry name" value="ALDH"/>
    <property type="match status" value="1"/>
</dbReference>
<dbReference type="PANTHER" id="PTHR43570">
    <property type="entry name" value="ALDEHYDE DEHYDROGENASE"/>
    <property type="match status" value="1"/>
</dbReference>
<protein>
    <recommendedName>
        <fullName evidence="4">Aldehyde dehydrogenase</fullName>
    </recommendedName>
</protein>
<dbReference type="InterPro" id="IPR016162">
    <property type="entry name" value="Ald_DH_N"/>
</dbReference>
<feature type="domain" description="Aldehyde dehydrogenase" evidence="7">
    <location>
        <begin position="16"/>
        <end position="447"/>
    </location>
</feature>
<proteinExistence type="inferred from homology"/>
<dbReference type="Gene3D" id="3.40.605.10">
    <property type="entry name" value="Aldehyde Dehydrogenase, Chain A, domain 1"/>
    <property type="match status" value="1"/>
</dbReference>
<keyword evidence="3" id="KW-0520">NAD</keyword>
<dbReference type="GO" id="GO:0050269">
    <property type="term" value="F:coniferyl-aldehyde dehydrogenase [NAD(P)+] activity"/>
    <property type="evidence" value="ECO:0007669"/>
    <property type="project" value="UniProtKB-EC"/>
</dbReference>
<evidence type="ECO:0000313" key="8">
    <source>
        <dbReference type="EMBL" id="MFC6200017.1"/>
    </source>
</evidence>
<dbReference type="PANTHER" id="PTHR43570:SF20">
    <property type="entry name" value="ALDEHYDE DEHYDROGENASE ALDX-RELATED"/>
    <property type="match status" value="1"/>
</dbReference>
<dbReference type="InterPro" id="IPR016163">
    <property type="entry name" value="Ald_DH_C"/>
</dbReference>
<evidence type="ECO:0000259" key="7">
    <source>
        <dbReference type="Pfam" id="PF00171"/>
    </source>
</evidence>
<dbReference type="Gene3D" id="3.40.309.10">
    <property type="entry name" value="Aldehyde Dehydrogenase, Chain A, domain 2"/>
    <property type="match status" value="1"/>
</dbReference>
<evidence type="ECO:0000256" key="6">
    <source>
        <dbReference type="RuleBase" id="RU003345"/>
    </source>
</evidence>
<comment type="similarity">
    <text evidence="1 4 6">Belongs to the aldehyde dehydrogenase family.</text>
</comment>
<reference evidence="9" key="1">
    <citation type="journal article" date="2019" name="Int. J. Syst. Evol. Microbiol.">
        <title>The Global Catalogue of Microorganisms (GCM) 10K type strain sequencing project: providing services to taxonomists for standard genome sequencing and annotation.</title>
        <authorList>
            <consortium name="The Broad Institute Genomics Platform"/>
            <consortium name="The Broad Institute Genome Sequencing Center for Infectious Disease"/>
            <person name="Wu L."/>
            <person name="Ma J."/>
        </authorList>
    </citation>
    <scope>NUCLEOTIDE SEQUENCE [LARGE SCALE GENOMIC DNA]</scope>
    <source>
        <strain evidence="9">CGMCC-1.15741</strain>
    </source>
</reference>
<keyword evidence="9" id="KW-1185">Reference proteome</keyword>
<dbReference type="InterPro" id="IPR029510">
    <property type="entry name" value="Ald_DH_CS_GLU"/>
</dbReference>
<evidence type="ECO:0000256" key="4">
    <source>
        <dbReference type="PIRNR" id="PIRNR036492"/>
    </source>
</evidence>
<evidence type="ECO:0000256" key="3">
    <source>
        <dbReference type="ARBA" id="ARBA00023027"/>
    </source>
</evidence>
<dbReference type="InterPro" id="IPR016161">
    <property type="entry name" value="Ald_DH/histidinol_DH"/>
</dbReference>
<dbReference type="InterPro" id="IPR012394">
    <property type="entry name" value="Aldehyde_DH_NAD(P)"/>
</dbReference>
<organism evidence="8 9">
    <name type="scientific">Ponticaulis profundi</name>
    <dbReference type="NCBI Taxonomy" id="2665222"/>
    <lineage>
        <taxon>Bacteria</taxon>
        <taxon>Pseudomonadati</taxon>
        <taxon>Pseudomonadota</taxon>
        <taxon>Alphaproteobacteria</taxon>
        <taxon>Hyphomonadales</taxon>
        <taxon>Hyphomonadaceae</taxon>
        <taxon>Ponticaulis</taxon>
    </lineage>
</organism>
<name>A0ABW1SFG4_9PROT</name>
<dbReference type="Pfam" id="PF00171">
    <property type="entry name" value="Aldedh"/>
    <property type="match status" value="1"/>
</dbReference>
<dbReference type="RefSeq" id="WP_377381815.1">
    <property type="nucleotide sequence ID" value="NZ_JBHSSW010000066.1"/>
</dbReference>
<accession>A0ABW1SFG4</accession>
<sequence length="477" mass="52482">MVEETNAVTEMNNLLAAQKAAHLKDGIPTAERRIDWIDRTISALITNKDRLADAMSEDFGHRSRDQSMVTDISASIESLKHSKKHVRKWMKADKRKPISPLGWFGAKARVEYQPKGVVGVVSPWNFPVNLTFVPLANIFAAGNRCMIKPSEYTPVTSEVMKEILSKTFDPTEVAVVTGGPEEGAAFTKLAFDHLLFTGATSIAYHVMRSAAENLVPLTLELGGKSPVVIGQSADMKKTAARVMAGKTLNAGQICLAPDYVFAPEDRLEEFVGEAKNAVAKMYPTLKENDDYTSVVNQRHFDRLQGYLEDAKSKGAQIVEINPADEHFSQQPHHKIPPTLILNPTDDMTVMQDEIFGPLLPVKTYKSTSEAVDYVNGHDRPLAVYYFGEDSSERDFVVNGTTSGGVTVNDVLFHNAAEDLPFGGIGPSGMGAYHGHDGFLEFSHKKAVYTQTKSEILAMMRPPYGEALRKQIAGRLKP</sequence>
<dbReference type="PROSITE" id="PS00687">
    <property type="entry name" value="ALDEHYDE_DEHYDR_GLU"/>
    <property type="match status" value="1"/>
</dbReference>
<dbReference type="CDD" id="cd07133">
    <property type="entry name" value="ALDH_CALDH_CalB"/>
    <property type="match status" value="1"/>
</dbReference>
<keyword evidence="2 4" id="KW-0560">Oxidoreductase</keyword>
<evidence type="ECO:0000256" key="1">
    <source>
        <dbReference type="ARBA" id="ARBA00009986"/>
    </source>
</evidence>
<dbReference type="EMBL" id="JBHSSW010000066">
    <property type="protein sequence ID" value="MFC6200017.1"/>
    <property type="molecule type" value="Genomic_DNA"/>
</dbReference>
<gene>
    <name evidence="8" type="ORF">ACFQDM_18240</name>
</gene>
<dbReference type="InterPro" id="IPR015590">
    <property type="entry name" value="Aldehyde_DH_dom"/>
</dbReference>
<evidence type="ECO:0000256" key="5">
    <source>
        <dbReference type="PROSITE-ProRule" id="PRU10007"/>
    </source>
</evidence>
<feature type="active site" evidence="5">
    <location>
        <position position="220"/>
    </location>
</feature>
<dbReference type="SUPFAM" id="SSF53720">
    <property type="entry name" value="ALDH-like"/>
    <property type="match status" value="1"/>
</dbReference>
<evidence type="ECO:0000256" key="2">
    <source>
        <dbReference type="ARBA" id="ARBA00023002"/>
    </source>
</evidence>
<comment type="caution">
    <text evidence="8">The sequence shown here is derived from an EMBL/GenBank/DDBJ whole genome shotgun (WGS) entry which is preliminary data.</text>
</comment>
<dbReference type="Proteomes" id="UP001596303">
    <property type="component" value="Unassembled WGS sequence"/>
</dbReference>
<evidence type="ECO:0000313" key="9">
    <source>
        <dbReference type="Proteomes" id="UP001596303"/>
    </source>
</evidence>